<proteinExistence type="predicted"/>
<evidence type="ECO:0000313" key="2">
    <source>
        <dbReference type="Proteomes" id="UP000000763"/>
    </source>
</evidence>
<accession>Q10ID4</accession>
<sequence length="134" mass="15104">MALNLRSGKSTTSPKDRAMSVERNSGFIRWYQSFRCSKVRNHEKEERDMNDPPIPLFALKLEASPLSEEDIKGKVNGAEINQGESVVNEVNLSIFHVKVEQPLVESNVEIPLSQVDLLAVPCDKEEFYDNASLI</sequence>
<gene>
    <name evidence="1" type="primary">OSJNBa0057E11.20</name>
</gene>
<dbReference type="Proteomes" id="UP000000763">
    <property type="component" value="Chromosome 3"/>
</dbReference>
<dbReference type="EMBL" id="AC091234">
    <property type="protein sequence ID" value="AAN64460.1"/>
    <property type="molecule type" value="Genomic_DNA"/>
</dbReference>
<organism evidence="1 2">
    <name type="scientific">Oryza sativa subsp. japonica</name>
    <name type="common">Rice</name>
    <dbReference type="NCBI Taxonomy" id="39947"/>
    <lineage>
        <taxon>Eukaryota</taxon>
        <taxon>Viridiplantae</taxon>
        <taxon>Streptophyta</taxon>
        <taxon>Embryophyta</taxon>
        <taxon>Tracheophyta</taxon>
        <taxon>Spermatophyta</taxon>
        <taxon>Magnoliopsida</taxon>
        <taxon>Liliopsida</taxon>
        <taxon>Poales</taxon>
        <taxon>Poaceae</taxon>
        <taxon>BOP clade</taxon>
        <taxon>Oryzoideae</taxon>
        <taxon>Oryzeae</taxon>
        <taxon>Oryzinae</taxon>
        <taxon>Oryza</taxon>
        <taxon>Oryza sativa</taxon>
    </lineage>
</organism>
<protein>
    <submittedName>
        <fullName evidence="1">Uncharacterized protein</fullName>
    </submittedName>
</protein>
<evidence type="ECO:0000313" key="1">
    <source>
        <dbReference type="EMBL" id="AAN64460.1"/>
    </source>
</evidence>
<name>Q10ID4_ORYSJ</name>
<dbReference type="AlphaFoldDB" id="Q10ID4"/>
<reference evidence="2" key="2">
    <citation type="journal article" date="2008" name="Nucleic Acids Res.">
        <title>The rice annotation project database (RAP-DB): 2008 update.</title>
        <authorList>
            <consortium name="The rice annotation project (RAP)"/>
        </authorList>
    </citation>
    <scope>GENOME REANNOTATION</scope>
    <source>
        <strain evidence="2">cv. Nipponbare</strain>
    </source>
</reference>
<reference evidence="2" key="1">
    <citation type="journal article" date="2005" name="Nature">
        <title>The map-based sequence of the rice genome.</title>
        <authorList>
            <consortium name="International rice genome sequencing project (IRGSP)"/>
            <person name="Matsumoto T."/>
            <person name="Wu J."/>
            <person name="Kanamori H."/>
            <person name="Katayose Y."/>
            <person name="Fujisawa M."/>
            <person name="Namiki N."/>
            <person name="Mizuno H."/>
            <person name="Yamamoto K."/>
            <person name="Antonio B.A."/>
            <person name="Baba T."/>
            <person name="Sakata K."/>
            <person name="Nagamura Y."/>
            <person name="Aoki H."/>
            <person name="Arikawa K."/>
            <person name="Arita K."/>
            <person name="Bito T."/>
            <person name="Chiden Y."/>
            <person name="Fujitsuka N."/>
            <person name="Fukunaka R."/>
            <person name="Hamada M."/>
            <person name="Harada C."/>
            <person name="Hayashi A."/>
            <person name="Hijishita S."/>
            <person name="Honda M."/>
            <person name="Hosokawa S."/>
            <person name="Ichikawa Y."/>
            <person name="Idonuma A."/>
            <person name="Iijima M."/>
            <person name="Ikeda M."/>
            <person name="Ikeno M."/>
            <person name="Ito K."/>
            <person name="Ito S."/>
            <person name="Ito T."/>
            <person name="Ito Y."/>
            <person name="Ito Y."/>
            <person name="Iwabuchi A."/>
            <person name="Kamiya K."/>
            <person name="Karasawa W."/>
            <person name="Kurita K."/>
            <person name="Katagiri S."/>
            <person name="Kikuta A."/>
            <person name="Kobayashi H."/>
            <person name="Kobayashi N."/>
            <person name="Machita K."/>
            <person name="Maehara T."/>
            <person name="Masukawa M."/>
            <person name="Mizubayashi T."/>
            <person name="Mukai Y."/>
            <person name="Nagasaki H."/>
            <person name="Nagata Y."/>
            <person name="Naito S."/>
            <person name="Nakashima M."/>
            <person name="Nakama Y."/>
            <person name="Nakamichi Y."/>
            <person name="Nakamura M."/>
            <person name="Meguro A."/>
            <person name="Negishi M."/>
            <person name="Ohta I."/>
            <person name="Ohta T."/>
            <person name="Okamoto M."/>
            <person name="Ono N."/>
            <person name="Saji S."/>
            <person name="Sakaguchi M."/>
            <person name="Sakai K."/>
            <person name="Shibata M."/>
            <person name="Shimokawa T."/>
            <person name="Song J."/>
            <person name="Takazaki Y."/>
            <person name="Terasawa K."/>
            <person name="Tsugane M."/>
            <person name="Tsuji K."/>
            <person name="Ueda S."/>
            <person name="Waki K."/>
            <person name="Yamagata H."/>
            <person name="Yamamoto M."/>
            <person name="Yamamoto S."/>
            <person name="Yamane H."/>
            <person name="Yoshiki S."/>
            <person name="Yoshihara R."/>
            <person name="Yukawa K."/>
            <person name="Zhong H."/>
            <person name="Yano M."/>
            <person name="Yuan Q."/>
            <person name="Ouyang S."/>
            <person name="Liu J."/>
            <person name="Jones K.M."/>
            <person name="Gansberger K."/>
            <person name="Moffat K."/>
            <person name="Hill J."/>
            <person name="Bera J."/>
            <person name="Fadrosh D."/>
            <person name="Jin S."/>
            <person name="Johri S."/>
            <person name="Kim M."/>
            <person name="Overton L."/>
            <person name="Reardon M."/>
            <person name="Tsitrin T."/>
            <person name="Vuong H."/>
            <person name="Weaver B."/>
            <person name="Ciecko A."/>
            <person name="Tallon L."/>
            <person name="Jackson J."/>
            <person name="Pai G."/>
            <person name="Aken S.V."/>
            <person name="Utterback T."/>
            <person name="Reidmuller S."/>
            <person name="Feldblyum T."/>
            <person name="Hsiao J."/>
            <person name="Zismann V."/>
            <person name="Iobst S."/>
            <person name="de Vazeille A.R."/>
            <person name="Buell C.R."/>
            <person name="Ying K."/>
            <person name="Li Y."/>
            <person name="Lu T."/>
            <person name="Huang Y."/>
            <person name="Zhao Q."/>
            <person name="Feng Q."/>
            <person name="Zhang L."/>
            <person name="Zhu J."/>
            <person name="Weng Q."/>
            <person name="Mu J."/>
            <person name="Lu Y."/>
            <person name="Fan D."/>
            <person name="Liu Y."/>
            <person name="Guan J."/>
            <person name="Zhang Y."/>
            <person name="Yu S."/>
            <person name="Liu X."/>
            <person name="Zhang Y."/>
            <person name="Hong G."/>
            <person name="Han B."/>
            <person name="Choisne N."/>
            <person name="Demange N."/>
            <person name="Orjeda G."/>
            <person name="Samain S."/>
            <person name="Cattolico L."/>
            <person name="Pelletier E."/>
            <person name="Couloux A."/>
            <person name="Segurens B."/>
            <person name="Wincker P."/>
            <person name="D'Hont A."/>
            <person name="Scarpelli C."/>
            <person name="Weissenbach J."/>
            <person name="Salanoubat M."/>
            <person name="Quetier F."/>
            <person name="Yu Y."/>
            <person name="Kim H.R."/>
            <person name="Rambo T."/>
            <person name="Currie J."/>
            <person name="Collura K."/>
            <person name="Luo M."/>
            <person name="Yang T."/>
            <person name="Ammiraju J.S.S."/>
            <person name="Engler F."/>
            <person name="Soderlund C."/>
            <person name="Wing R.A."/>
            <person name="Palmer L.E."/>
            <person name="de la Bastide M."/>
            <person name="Spiegel L."/>
            <person name="Nascimento L."/>
            <person name="Zutavern T."/>
            <person name="O'Shaughnessy A."/>
            <person name="Dike S."/>
            <person name="Dedhia N."/>
            <person name="Preston R."/>
            <person name="Balija V."/>
            <person name="McCombie W.R."/>
            <person name="Chow T."/>
            <person name="Chen H."/>
            <person name="Chung M."/>
            <person name="Chen C."/>
            <person name="Shaw J."/>
            <person name="Wu H."/>
            <person name="Hsiao K."/>
            <person name="Chao Y."/>
            <person name="Chu M."/>
            <person name="Cheng C."/>
            <person name="Hour A."/>
            <person name="Lee P."/>
            <person name="Lin S."/>
            <person name="Lin Y."/>
            <person name="Liou J."/>
            <person name="Liu S."/>
            <person name="Hsing Y."/>
            <person name="Raghuvanshi S."/>
            <person name="Mohanty A."/>
            <person name="Bharti A.K."/>
            <person name="Gaur A."/>
            <person name="Gupta V."/>
            <person name="Kumar D."/>
            <person name="Ravi V."/>
            <person name="Vij S."/>
            <person name="Kapur A."/>
            <person name="Khurana P."/>
            <person name="Khurana P."/>
            <person name="Khurana J.P."/>
            <person name="Tyagi A.K."/>
            <person name="Gaikwad K."/>
            <person name="Singh A."/>
            <person name="Dalal V."/>
            <person name="Srivastava S."/>
            <person name="Dixit A."/>
            <person name="Pal A.K."/>
            <person name="Ghazi I.A."/>
            <person name="Yadav M."/>
            <person name="Pandit A."/>
            <person name="Bhargava A."/>
            <person name="Sureshbabu K."/>
            <person name="Batra K."/>
            <person name="Sharma T.R."/>
            <person name="Mohapatra T."/>
            <person name="Singh N.K."/>
            <person name="Messing J."/>
            <person name="Nelson A.B."/>
            <person name="Fuks G."/>
            <person name="Kavchok S."/>
            <person name="Keizer G."/>
            <person name="Linton E."/>
            <person name="Llaca V."/>
            <person name="Song R."/>
            <person name="Tanyolac B."/>
            <person name="Young S."/>
            <person name="Ho-Il K."/>
            <person name="Hahn J.H."/>
            <person name="Sangsakoo G."/>
            <person name="Vanavichit A."/>
            <person name="de Mattos Luiz.A.T."/>
            <person name="Zimmer P.D."/>
            <person name="Malone G."/>
            <person name="Dellagostin O."/>
            <person name="de Oliveira A.C."/>
            <person name="Bevan M."/>
            <person name="Bancroft I."/>
            <person name="Minx P."/>
            <person name="Cordum H."/>
            <person name="Wilson R."/>
            <person name="Cheng Z."/>
            <person name="Jin W."/>
            <person name="Jiang J."/>
            <person name="Leong S.A."/>
            <person name="Iwama H."/>
            <person name="Gojobori T."/>
            <person name="Itoh T."/>
            <person name="Niimura Y."/>
            <person name="Fujii Y."/>
            <person name="Habara T."/>
            <person name="Sakai H."/>
            <person name="Sato Y."/>
            <person name="Wilson G."/>
            <person name="Kumar K."/>
            <person name="McCouch S."/>
            <person name="Juretic N."/>
            <person name="Hoen D."/>
            <person name="Wright S."/>
            <person name="Bruskiewich R."/>
            <person name="Bureau T."/>
            <person name="Miyao A."/>
            <person name="Hirochika H."/>
            <person name="Nishikawa T."/>
            <person name="Kadowaki K."/>
            <person name="Sugiura M."/>
            <person name="Burr B."/>
            <person name="Sasaki T."/>
        </authorList>
    </citation>
    <scope>NUCLEOTIDE SEQUENCE [LARGE SCALE GENOMIC DNA]</scope>
    <source>
        <strain evidence="2">cv. Nipponbare</strain>
    </source>
</reference>